<evidence type="ECO:0000313" key="2">
    <source>
        <dbReference type="EMBL" id="EMR00485.1"/>
    </source>
</evidence>
<keyword evidence="3" id="KW-1185">Reference proteome</keyword>
<dbReference type="Proteomes" id="UP000012015">
    <property type="component" value="Unassembled WGS sequence"/>
</dbReference>
<comment type="caution">
    <text evidence="2">The sequence shown here is derived from an EMBL/GenBank/DDBJ whole genome shotgun (WGS) entry which is preliminary data.</text>
</comment>
<dbReference type="Gene3D" id="3.40.50.2300">
    <property type="match status" value="1"/>
</dbReference>
<dbReference type="AlphaFoldDB" id="M7NF83"/>
<dbReference type="InterPro" id="IPR028082">
    <property type="entry name" value="Peripla_BP_I"/>
</dbReference>
<reference evidence="2 3" key="1">
    <citation type="journal article" date="2013" name="Genome Announc.">
        <title>Draft Genome Sequence of Arthrobacter gangotriensis Strain Lz1yT, Isolated from a Penguin Rookery Soil Sample Collected in Antarctica, near the Indian Station Dakshin Gangotri.</title>
        <authorList>
            <person name="Shivaji S."/>
            <person name="Ara S."/>
            <person name="Bandi S."/>
            <person name="Singh A."/>
            <person name="Kumar Pinnaka A."/>
        </authorList>
    </citation>
    <scope>NUCLEOTIDE SEQUENCE [LARGE SCALE GENOMIC DNA]</scope>
    <source>
        <strain evidence="2 3">Lz1y</strain>
    </source>
</reference>
<protein>
    <submittedName>
        <fullName evidence="2">Uncharacterized protein</fullName>
    </submittedName>
</protein>
<sequence length="87" mass="8567">MLPPTIRTVDQSILATAVLPVLGSTSVMTAVGFAAGEKGTLLATSAQNLAELGRQSVQSLAGSLAGKDVAATVAVTVDTVIAENTGA</sequence>
<accession>M7NF83</accession>
<evidence type="ECO:0000313" key="3">
    <source>
        <dbReference type="Proteomes" id="UP000012015"/>
    </source>
</evidence>
<feature type="transmembrane region" description="Helical" evidence="1">
    <location>
        <begin position="12"/>
        <end position="35"/>
    </location>
</feature>
<keyword evidence="1" id="KW-1133">Transmembrane helix</keyword>
<evidence type="ECO:0000256" key="1">
    <source>
        <dbReference type="SAM" id="Phobius"/>
    </source>
</evidence>
<name>M7NF83_9MICC</name>
<dbReference type="PATRIC" id="fig|1276920.7.peg.494"/>
<keyword evidence="1" id="KW-0472">Membrane</keyword>
<dbReference type="EMBL" id="AOCK01000001">
    <property type="protein sequence ID" value="EMR00485.1"/>
    <property type="molecule type" value="Genomic_DNA"/>
</dbReference>
<gene>
    <name evidence="2" type="ORF">ADIAG_00492</name>
</gene>
<dbReference type="SUPFAM" id="SSF53822">
    <property type="entry name" value="Periplasmic binding protein-like I"/>
    <property type="match status" value="1"/>
</dbReference>
<organism evidence="2 3">
    <name type="scientific">Paeniglutamicibacter gangotriensis Lz1y</name>
    <dbReference type="NCBI Taxonomy" id="1276920"/>
    <lineage>
        <taxon>Bacteria</taxon>
        <taxon>Bacillati</taxon>
        <taxon>Actinomycetota</taxon>
        <taxon>Actinomycetes</taxon>
        <taxon>Micrococcales</taxon>
        <taxon>Micrococcaceae</taxon>
        <taxon>Paeniglutamicibacter</taxon>
    </lineage>
</organism>
<proteinExistence type="predicted"/>
<dbReference type="STRING" id="1276920.ADIAG_00492"/>
<keyword evidence="1" id="KW-0812">Transmembrane</keyword>